<dbReference type="GO" id="GO:0016491">
    <property type="term" value="F:oxidoreductase activity"/>
    <property type="evidence" value="ECO:0007669"/>
    <property type="project" value="UniProtKB-KW"/>
</dbReference>
<evidence type="ECO:0000256" key="3">
    <source>
        <dbReference type="ARBA" id="ARBA00023194"/>
    </source>
</evidence>
<dbReference type="InterPro" id="IPR042098">
    <property type="entry name" value="TauD-like_sf"/>
</dbReference>
<dbReference type="Proteomes" id="UP000068167">
    <property type="component" value="Chromosome"/>
</dbReference>
<dbReference type="Gene3D" id="3.60.130.10">
    <property type="entry name" value="Clavaminate synthase-like"/>
    <property type="match status" value="1"/>
</dbReference>
<dbReference type="EMBL" id="CP011339">
    <property type="protein sequence ID" value="AKV69718.1"/>
    <property type="molecule type" value="Genomic_DNA"/>
</dbReference>
<protein>
    <recommendedName>
        <fullName evidence="4">TauD/TfdA-like domain-containing protein</fullName>
    </recommendedName>
</protein>
<dbReference type="SUPFAM" id="SSF51197">
    <property type="entry name" value="Clavaminate synthase-like"/>
    <property type="match status" value="1"/>
</dbReference>
<gene>
    <name evidence="5" type="ORF">VL20_4833</name>
</gene>
<dbReference type="GO" id="GO:0017000">
    <property type="term" value="P:antibiotic biosynthetic process"/>
    <property type="evidence" value="ECO:0007669"/>
    <property type="project" value="UniProtKB-KW"/>
</dbReference>
<accession>A0A0K1S6S3</accession>
<dbReference type="Pfam" id="PF02668">
    <property type="entry name" value="TauD"/>
    <property type="match status" value="1"/>
</dbReference>
<dbReference type="PATRIC" id="fig|1638788.3.peg.4875"/>
<dbReference type="InterPro" id="IPR050411">
    <property type="entry name" value="AlphaKG_dependent_hydroxylases"/>
</dbReference>
<evidence type="ECO:0000313" key="6">
    <source>
        <dbReference type="Proteomes" id="UP000068167"/>
    </source>
</evidence>
<comment type="cofactor">
    <cofactor evidence="1">
        <name>Fe(2+)</name>
        <dbReference type="ChEBI" id="CHEBI:29033"/>
    </cofactor>
</comment>
<sequence>MIIPISDPNISLLIWKKLPDPSQLFFHLPKSLVLDLLKRSNQRWLDKPNEIGRETVNKNLDFFLPFREKLLQEPGIIIFRLDSALTETEMRLIYAFISRIFGLLNHRYGYFFDVIDRGMDYTKEAIPVSMTNAETGYHTDSTDKNYFPDIVGLLCLAAADEGGDSLVVNAANLYQYFWQNHTDLVSCLYEPLARDVITPGEINSQEAIQKNNFPLFSTDSRGLVFRYMRYWIEVAYSKLEIAQPEAITKTLDIIDNFFSEPENTVRFKMKKGDVFYVNNRFLCHNRTAFKNSGKPRQMVRSWINL</sequence>
<evidence type="ECO:0000313" key="5">
    <source>
        <dbReference type="EMBL" id="AKV69718.1"/>
    </source>
</evidence>
<dbReference type="PANTHER" id="PTHR10696">
    <property type="entry name" value="GAMMA-BUTYROBETAINE HYDROXYLASE-RELATED"/>
    <property type="match status" value="1"/>
</dbReference>
<evidence type="ECO:0000256" key="2">
    <source>
        <dbReference type="ARBA" id="ARBA00023002"/>
    </source>
</evidence>
<keyword evidence="6" id="KW-1185">Reference proteome</keyword>
<organism evidence="5 6">
    <name type="scientific">Microcystis panniformis FACHB-1757</name>
    <dbReference type="NCBI Taxonomy" id="1638788"/>
    <lineage>
        <taxon>Bacteria</taxon>
        <taxon>Bacillati</taxon>
        <taxon>Cyanobacteriota</taxon>
        <taxon>Cyanophyceae</taxon>
        <taxon>Oscillatoriophycideae</taxon>
        <taxon>Chroococcales</taxon>
        <taxon>Microcystaceae</taxon>
        <taxon>Microcystis</taxon>
    </lineage>
</organism>
<dbReference type="RefSeq" id="WP_052277557.1">
    <property type="nucleotide sequence ID" value="NZ_CP011339.1"/>
</dbReference>
<dbReference type="PANTHER" id="PTHR10696:SF56">
    <property type="entry name" value="TAUD_TFDA-LIKE DOMAIN-CONTAINING PROTEIN"/>
    <property type="match status" value="1"/>
</dbReference>
<reference evidence="5 6" key="1">
    <citation type="journal article" date="2016" name="Stand. Genomic Sci.">
        <title>Complete genome sequence and genomic characterization of Microcystis panniformis FACHB 1757 by third-generation sequencing.</title>
        <authorList>
            <person name="Zhang J.Y."/>
            <person name="Guan R."/>
            <person name="Zhang H.J."/>
            <person name="Li H."/>
            <person name="Xiao P."/>
            <person name="Yu G.L."/>
            <person name="Du L."/>
            <person name="Cao D.M."/>
            <person name="Zhu B.C."/>
            <person name="Li R.H."/>
            <person name="Lu Z.H."/>
        </authorList>
    </citation>
    <scope>NUCLEOTIDE SEQUENCE [LARGE SCALE GENOMIC DNA]</scope>
    <source>
        <strain evidence="5 6">FACHB-1757</strain>
    </source>
</reference>
<dbReference type="KEGG" id="mpk:VL20_4833"/>
<dbReference type="AlphaFoldDB" id="A0A0K1S6S3"/>
<feature type="domain" description="TauD/TfdA-like" evidence="4">
    <location>
        <begin position="67"/>
        <end position="302"/>
    </location>
</feature>
<keyword evidence="3" id="KW-0045">Antibiotic biosynthesis</keyword>
<dbReference type="InterPro" id="IPR003819">
    <property type="entry name" value="TauD/TfdA-like"/>
</dbReference>
<keyword evidence="2" id="KW-0560">Oxidoreductase</keyword>
<proteinExistence type="predicted"/>
<evidence type="ECO:0000256" key="1">
    <source>
        <dbReference type="ARBA" id="ARBA00001954"/>
    </source>
</evidence>
<name>A0A0K1S6S3_9CHRO</name>
<evidence type="ECO:0000259" key="4">
    <source>
        <dbReference type="Pfam" id="PF02668"/>
    </source>
</evidence>